<dbReference type="PROSITE" id="PS50112">
    <property type="entry name" value="PAS"/>
    <property type="match status" value="2"/>
</dbReference>
<evidence type="ECO:0000313" key="4">
    <source>
        <dbReference type="EMBL" id="MFC7419575.1"/>
    </source>
</evidence>
<accession>A0ABW2QVK8</accession>
<proteinExistence type="predicted"/>
<evidence type="ECO:0000313" key="5">
    <source>
        <dbReference type="Proteomes" id="UP001596473"/>
    </source>
</evidence>
<feature type="domain" description="PAS" evidence="1">
    <location>
        <begin position="68"/>
        <end position="123"/>
    </location>
</feature>
<name>A0ABW2QVK8_9NEIS</name>
<dbReference type="Pfam" id="PF08447">
    <property type="entry name" value="PAS_3"/>
    <property type="match status" value="1"/>
</dbReference>
<dbReference type="SUPFAM" id="SSF55073">
    <property type="entry name" value="Nucleotide cyclase"/>
    <property type="match status" value="1"/>
</dbReference>
<dbReference type="Pfam" id="PF08448">
    <property type="entry name" value="PAS_4"/>
    <property type="match status" value="1"/>
</dbReference>
<organism evidence="4 5">
    <name type="scientific">Iodobacter arcticus</name>
    <dbReference type="NCBI Taxonomy" id="590593"/>
    <lineage>
        <taxon>Bacteria</taxon>
        <taxon>Pseudomonadati</taxon>
        <taxon>Pseudomonadota</taxon>
        <taxon>Betaproteobacteria</taxon>
        <taxon>Neisseriales</taxon>
        <taxon>Chitinibacteraceae</taxon>
        <taxon>Iodobacter</taxon>
    </lineage>
</organism>
<dbReference type="Gene3D" id="3.30.450.20">
    <property type="entry name" value="PAS domain"/>
    <property type="match status" value="4"/>
</dbReference>
<feature type="domain" description="GGDEF" evidence="3">
    <location>
        <begin position="766"/>
        <end position="903"/>
    </location>
</feature>
<dbReference type="InterPro" id="IPR043128">
    <property type="entry name" value="Rev_trsase/Diguanyl_cyclase"/>
</dbReference>
<dbReference type="InterPro" id="IPR029787">
    <property type="entry name" value="Nucleotide_cyclase"/>
</dbReference>
<dbReference type="InterPro" id="IPR035965">
    <property type="entry name" value="PAS-like_dom_sf"/>
</dbReference>
<sequence length="908" mass="101821">MQFAKGFEWMSRLGWREGLGLLALSLLLAFNQLQWPVYLLLCVMFFILRWQKRSVCNTAMFDCSPFAVLLADRNGQCCYVNEKWCLLFGLLRQDALGDGWLAAIHPEDQARVLAMQAAVQQGRLVVLEYRLLRSDGLLVWISSSMLPMPAYANVAYQEQIIDLSDAKRQDAERATLLLEQKQLREELESILSSSNDPIVAIDMEFRFSVFNQSYASLFYLLYGVQVARSDCLLQYELSSEEDRSNLITFWGRVLQGESFVVRRALHGYDQKLRVFDLSFSPQLNSAGEQIGAINVLHDVTLSAQTEHALQRSEELFKAATQSSVDAIYVLEVIKDERWHIRDFEIAVVNPNGFDFLNVNHHGDAHCYLKQTLVSIKYSYLFDVCYEVFVNKNKYLAEEKCLNPECGYEWLLFSVVPITNGVVLTVSDISQRKKSELSLAEFSDLQQAILDSAGSAIIVTDLSNTIRLFNQAAEKMLGYQATELIAKETPALFHQAAAASHLIHEFKKEVGEKAFNDGDIFTMQAKRYIQSDWIYQHKDGRAFSVELTMNVVRNQQGEITGYMGIANDISVRKQAELKIQQNESRTSAILNSLHDCVLSVGMDGVILEANPAALKVFAYERLSGKPLSILFPHGGNAQWQDGSAEALFARLGVDTQGMREVVAINSEGVEVLMDMALAVVEVEGERVYIATLHDLTQHKLDEQKMQETIEELEAVQASLSGSHEQLYLANQELSRLAHMDGLTGIANRRLFDQILVQEWARAARSGECLALVMLDVDYFKRYNDYFGHQAGDECLKRVAAAIALALHRPGDFVARYGGEEFVLVLPGTDQEGAVQVVEMVLSKVRDLAIEHHTSDVASVVTMSAGIAVMLPLQGVDACCLVQAADQALYQAKNLGRNRYFVAGANRHTE</sequence>
<reference evidence="5" key="1">
    <citation type="journal article" date="2019" name="Int. J. Syst. Evol. Microbiol.">
        <title>The Global Catalogue of Microorganisms (GCM) 10K type strain sequencing project: providing services to taxonomists for standard genome sequencing and annotation.</title>
        <authorList>
            <consortium name="The Broad Institute Genomics Platform"/>
            <consortium name="The Broad Institute Genome Sequencing Center for Infectious Disease"/>
            <person name="Wu L."/>
            <person name="Ma J."/>
        </authorList>
    </citation>
    <scope>NUCLEOTIDE SEQUENCE [LARGE SCALE GENOMIC DNA]</scope>
    <source>
        <strain evidence="5">CCUG 62945</strain>
    </source>
</reference>
<dbReference type="SMART" id="SM00086">
    <property type="entry name" value="PAC"/>
    <property type="match status" value="4"/>
</dbReference>
<dbReference type="NCBIfam" id="TIGR00229">
    <property type="entry name" value="sensory_box"/>
    <property type="match status" value="3"/>
</dbReference>
<feature type="domain" description="PAC" evidence="2">
    <location>
        <begin position="528"/>
        <end position="580"/>
    </location>
</feature>
<evidence type="ECO:0000259" key="2">
    <source>
        <dbReference type="PROSITE" id="PS50113"/>
    </source>
</evidence>
<gene>
    <name evidence="4" type="ORF">ACFQNF_06745</name>
</gene>
<feature type="domain" description="PAS" evidence="1">
    <location>
        <begin position="448"/>
        <end position="486"/>
    </location>
</feature>
<dbReference type="Pfam" id="PF13426">
    <property type="entry name" value="PAS_9"/>
    <property type="match status" value="1"/>
</dbReference>
<dbReference type="InterPro" id="IPR000014">
    <property type="entry name" value="PAS"/>
</dbReference>
<dbReference type="PROSITE" id="PS50887">
    <property type="entry name" value="GGDEF"/>
    <property type="match status" value="1"/>
</dbReference>
<dbReference type="Gene3D" id="3.30.70.270">
    <property type="match status" value="1"/>
</dbReference>
<comment type="caution">
    <text evidence="4">The sequence shown here is derived from an EMBL/GenBank/DDBJ whole genome shotgun (WGS) entry which is preliminary data.</text>
</comment>
<protein>
    <submittedName>
        <fullName evidence="4">PAS domain S-box protein</fullName>
    </submittedName>
</protein>
<dbReference type="InterPro" id="IPR001610">
    <property type="entry name" value="PAC"/>
</dbReference>
<dbReference type="SMART" id="SM00267">
    <property type="entry name" value="GGDEF"/>
    <property type="match status" value="1"/>
</dbReference>
<dbReference type="RefSeq" id="WP_380187137.1">
    <property type="nucleotide sequence ID" value="NZ_JBHTBQ010000011.1"/>
</dbReference>
<dbReference type="SMART" id="SM00091">
    <property type="entry name" value="PAS"/>
    <property type="match status" value="4"/>
</dbReference>
<dbReference type="Proteomes" id="UP001596473">
    <property type="component" value="Unassembled WGS sequence"/>
</dbReference>
<dbReference type="InterPro" id="IPR052155">
    <property type="entry name" value="Biofilm_reg_signaling"/>
</dbReference>
<keyword evidence="5" id="KW-1185">Reference proteome</keyword>
<dbReference type="InterPro" id="IPR000700">
    <property type="entry name" value="PAS-assoc_C"/>
</dbReference>
<dbReference type="CDD" id="cd01949">
    <property type="entry name" value="GGDEF"/>
    <property type="match status" value="1"/>
</dbReference>
<dbReference type="InterPro" id="IPR000160">
    <property type="entry name" value="GGDEF_dom"/>
</dbReference>
<dbReference type="PANTHER" id="PTHR44757">
    <property type="entry name" value="DIGUANYLATE CYCLASE DGCP"/>
    <property type="match status" value="1"/>
</dbReference>
<dbReference type="EMBL" id="JBHTBQ010000011">
    <property type="protein sequence ID" value="MFC7419575.1"/>
    <property type="molecule type" value="Genomic_DNA"/>
</dbReference>
<dbReference type="Pfam" id="PF00990">
    <property type="entry name" value="GGDEF"/>
    <property type="match status" value="1"/>
</dbReference>
<evidence type="ECO:0000259" key="1">
    <source>
        <dbReference type="PROSITE" id="PS50112"/>
    </source>
</evidence>
<dbReference type="InterPro" id="IPR013656">
    <property type="entry name" value="PAS_4"/>
</dbReference>
<dbReference type="CDD" id="cd00130">
    <property type="entry name" value="PAS"/>
    <property type="match status" value="4"/>
</dbReference>
<dbReference type="SUPFAM" id="SSF55785">
    <property type="entry name" value="PYP-like sensor domain (PAS domain)"/>
    <property type="match status" value="4"/>
</dbReference>
<dbReference type="NCBIfam" id="TIGR00254">
    <property type="entry name" value="GGDEF"/>
    <property type="match status" value="1"/>
</dbReference>
<dbReference type="InterPro" id="IPR013767">
    <property type="entry name" value="PAS_fold"/>
</dbReference>
<evidence type="ECO:0000259" key="3">
    <source>
        <dbReference type="PROSITE" id="PS50887"/>
    </source>
</evidence>
<dbReference type="PANTHER" id="PTHR44757:SF2">
    <property type="entry name" value="BIOFILM ARCHITECTURE MAINTENANCE PROTEIN MBAA"/>
    <property type="match status" value="1"/>
</dbReference>
<dbReference type="Pfam" id="PF00989">
    <property type="entry name" value="PAS"/>
    <property type="match status" value="1"/>
</dbReference>
<dbReference type="PROSITE" id="PS50113">
    <property type="entry name" value="PAC"/>
    <property type="match status" value="1"/>
</dbReference>
<dbReference type="InterPro" id="IPR013655">
    <property type="entry name" value="PAS_fold_3"/>
</dbReference>